<dbReference type="Proteomes" id="UP000683000">
    <property type="component" value="Unassembled WGS sequence"/>
</dbReference>
<protein>
    <recommendedName>
        <fullName evidence="2">DUF6699 domain-containing protein</fullName>
    </recommendedName>
</protein>
<reference evidence="3" key="1">
    <citation type="submission" date="2021-03" db="EMBL/GenBank/DDBJ databases">
        <title>Evolutionary innovations through gain and loss of genes in the ectomycorrhizal Boletales.</title>
        <authorList>
            <person name="Wu G."/>
            <person name="Miyauchi S."/>
            <person name="Morin E."/>
            <person name="Yang Z.-L."/>
            <person name="Xu J."/>
            <person name="Martin F.M."/>
        </authorList>
    </citation>
    <scope>NUCLEOTIDE SEQUENCE</scope>
    <source>
        <strain evidence="3">BR01</strain>
    </source>
</reference>
<comment type="caution">
    <text evidence="3">The sequence shown here is derived from an EMBL/GenBank/DDBJ whole genome shotgun (WGS) entry which is preliminary data.</text>
</comment>
<evidence type="ECO:0000259" key="2">
    <source>
        <dbReference type="Pfam" id="PF20415"/>
    </source>
</evidence>
<dbReference type="EMBL" id="JAGFBS010000100">
    <property type="protein sequence ID" value="KAG6369191.1"/>
    <property type="molecule type" value="Genomic_DNA"/>
</dbReference>
<evidence type="ECO:0000313" key="3">
    <source>
        <dbReference type="EMBL" id="KAG6369191.1"/>
    </source>
</evidence>
<feature type="region of interest" description="Disordered" evidence="1">
    <location>
        <begin position="159"/>
        <end position="178"/>
    </location>
</feature>
<dbReference type="InterPro" id="IPR046522">
    <property type="entry name" value="DUF6699"/>
</dbReference>
<keyword evidence="4" id="KW-1185">Reference proteome</keyword>
<accession>A0A8I2YCA1</accession>
<evidence type="ECO:0000313" key="4">
    <source>
        <dbReference type="Proteomes" id="UP000683000"/>
    </source>
</evidence>
<evidence type="ECO:0000256" key="1">
    <source>
        <dbReference type="SAM" id="MobiDB-lite"/>
    </source>
</evidence>
<organism evidence="3 4">
    <name type="scientific">Boletus reticuloceps</name>
    <dbReference type="NCBI Taxonomy" id="495285"/>
    <lineage>
        <taxon>Eukaryota</taxon>
        <taxon>Fungi</taxon>
        <taxon>Dikarya</taxon>
        <taxon>Basidiomycota</taxon>
        <taxon>Agaricomycotina</taxon>
        <taxon>Agaricomycetes</taxon>
        <taxon>Agaricomycetidae</taxon>
        <taxon>Boletales</taxon>
        <taxon>Boletineae</taxon>
        <taxon>Boletaceae</taxon>
        <taxon>Boletoideae</taxon>
        <taxon>Boletus</taxon>
    </lineage>
</organism>
<feature type="compositionally biased region" description="Pro residues" evidence="1">
    <location>
        <begin position="27"/>
        <end position="45"/>
    </location>
</feature>
<proteinExistence type="predicted"/>
<gene>
    <name evidence="3" type="ORF">JVT61DRAFT_1351</name>
</gene>
<feature type="domain" description="DUF6699" evidence="2">
    <location>
        <begin position="238"/>
        <end position="368"/>
    </location>
</feature>
<feature type="region of interest" description="Disordered" evidence="1">
    <location>
        <begin position="1"/>
        <end position="139"/>
    </location>
</feature>
<name>A0A8I2YCA1_9AGAM</name>
<feature type="compositionally biased region" description="Basic and acidic residues" evidence="1">
    <location>
        <begin position="98"/>
        <end position="112"/>
    </location>
</feature>
<dbReference type="OrthoDB" id="3265169at2759"/>
<feature type="compositionally biased region" description="Low complexity" evidence="1">
    <location>
        <begin position="163"/>
        <end position="175"/>
    </location>
</feature>
<dbReference type="Pfam" id="PF20415">
    <property type="entry name" value="DUF6699"/>
    <property type="match status" value="1"/>
</dbReference>
<dbReference type="AlphaFoldDB" id="A0A8I2YCA1"/>
<sequence length="375" mass="43176">MGSPWAAWDDMPPLVDPNVVSSQTPRSIPPPPNAAFMPSGPPPRTAPAGSQQYPWGTPWPQYPFTSPQDPYAAWRQPHDTTAYPQQSGPSPYIPRQPLRPETRSHDHSRRTDPQSSSRKRSNSFHIRFPWPSEGGDLSPLEIPSRMPDVQAFTPRALDMHTPSSSLSRSVSSNSSIPPGMYHERPQLWRHDFKFKSGFASMFRNKSTTMRPLNGVIDSAKLDLHPFLRYSKSRPLTIYDLRREPLTLMFRELERPPLANDMDHAVTRPPTQYMRIYHPRLAWYIDIRANGASYISLADFFQQLFAALNKPISKYDYYNNELDDEDRNILTHIYLNRCRSQEEKQEGVKRVDFLRGKIEWMGLVAGKNGMWRLKTA</sequence>